<evidence type="ECO:0008006" key="3">
    <source>
        <dbReference type="Google" id="ProtNLM"/>
    </source>
</evidence>
<name>A0A9W6WCV9_9ACTN</name>
<dbReference type="InterPro" id="IPR016024">
    <property type="entry name" value="ARM-type_fold"/>
</dbReference>
<proteinExistence type="predicted"/>
<dbReference type="InterPro" id="IPR011989">
    <property type="entry name" value="ARM-like"/>
</dbReference>
<sequence>MPESHLNLVRLLARRQTGSLMPPMAQTLLLPFDQLDPLVFERVVAEVMWLVDRLSEIRVVGRPGQYQGGIDLIGRRDGAHHVYQVRRIHSLSATALRKAVTDFAGPTRRDVPEADWAERPWQAVRFVLAAGCRVEDVTVEEELAKLQQEYAGDLDIALYDAGSLSLALRERPRVVHGIFGPEWGRAFTGVVDEPSGALPNVVGLLYDPVEALGLGTVAERCAELAQEDPRASAELLLALGEELRSAGFPGHADMFATRARERFEQAGAETEAFRIAVTRAVRGLCDGRTEHPDITAVERLTLRLAEPERALGRVITAAGNWGLAGIDVDAVVADLTVAAEAQCDDFELLVMVVAEQIIADEDPRDDQSLMIGPLECAISRAKADVRARLMCCLADLRVQGGVGPEAAFAHVLTEIATGRLPEDFGVLAHLRLGRAHVMSGLARAAIDSYRKGVVIAGRSGYPGDARDALLAIAYLTIMSPETFEEIQATQMAAKALDPHGRRFLPESAGSALTAFSDLKRGAMRGALPAARAWVRKARARGALCDELWGRQTLGEAFEASRSPFGAVLNLVLAGQGDKAVAVVKGEARHLDLIDLLDHPAVAVRAAALKVYAAQADRIPDDQVAVVGEKLLHVLRGEVSHPPFVDDKRAALKAIAALDHRIPMSVGAAALDFAELFIPREDGKSLFIDDAVVALLGACAEADRSESARAGIALVAAWRHDLRGVETALLGLYDPPDVVKTELKNAAGEGSRSALYILAEWNIVPPEAIELLVDLAQGVLDEPVGTARTSYAIGTGVPRFASLLSKAVESGEAPPELLELRDRVVARLMSWAEDRLDTAERREDATSAISVLGAALTDDERRVLTNRLLRLHGSPGEHDLDAFERRSSHPLSGLRVRTNGRLLSVSALAAAAALAVDADALEEIEGWVLQHLDVDADDQEAMRLMAHALAWVSRSRPVPLAAFRSHQSRHIREAAVHCWGHSVEPSVVLARSFAEDKDPWVRLELAHALGRIGMAERQDLLMVLGELERDPSARVRYIAARARESFE</sequence>
<dbReference type="RefSeq" id="WP_285665334.1">
    <property type="nucleotide sequence ID" value="NZ_BSTX01000003.1"/>
</dbReference>
<accession>A0A9W6WCV9</accession>
<comment type="caution">
    <text evidence="1">The sequence shown here is derived from an EMBL/GenBank/DDBJ whole genome shotgun (WGS) entry which is preliminary data.</text>
</comment>
<protein>
    <recommendedName>
        <fullName evidence="3">HEAT repeat domain-containing protein</fullName>
    </recommendedName>
</protein>
<dbReference type="Proteomes" id="UP001165079">
    <property type="component" value="Unassembled WGS sequence"/>
</dbReference>
<organism evidence="1 2">
    <name type="scientific">Actinorhabdospora filicis</name>
    <dbReference type="NCBI Taxonomy" id="1785913"/>
    <lineage>
        <taxon>Bacteria</taxon>
        <taxon>Bacillati</taxon>
        <taxon>Actinomycetota</taxon>
        <taxon>Actinomycetes</taxon>
        <taxon>Micromonosporales</taxon>
        <taxon>Micromonosporaceae</taxon>
        <taxon>Actinorhabdospora</taxon>
    </lineage>
</organism>
<evidence type="ECO:0000313" key="2">
    <source>
        <dbReference type="Proteomes" id="UP001165079"/>
    </source>
</evidence>
<keyword evidence="2" id="KW-1185">Reference proteome</keyword>
<reference evidence="1" key="1">
    <citation type="submission" date="2023-03" db="EMBL/GenBank/DDBJ databases">
        <title>Actinorhabdospora filicis NBRC 111898.</title>
        <authorList>
            <person name="Ichikawa N."/>
            <person name="Sato H."/>
            <person name="Tonouchi N."/>
        </authorList>
    </citation>
    <scope>NUCLEOTIDE SEQUENCE</scope>
    <source>
        <strain evidence="1">NBRC 111898</strain>
    </source>
</reference>
<dbReference type="Gene3D" id="1.25.10.10">
    <property type="entry name" value="Leucine-rich Repeat Variant"/>
    <property type="match status" value="1"/>
</dbReference>
<dbReference type="SUPFAM" id="SSF48371">
    <property type="entry name" value="ARM repeat"/>
    <property type="match status" value="1"/>
</dbReference>
<dbReference type="AlphaFoldDB" id="A0A9W6WCV9"/>
<evidence type="ECO:0000313" key="1">
    <source>
        <dbReference type="EMBL" id="GLZ80210.1"/>
    </source>
</evidence>
<gene>
    <name evidence="1" type="ORF">Afil01_50170</name>
</gene>
<dbReference type="EMBL" id="BSTX01000003">
    <property type="protein sequence ID" value="GLZ80210.1"/>
    <property type="molecule type" value="Genomic_DNA"/>
</dbReference>
<dbReference type="Pfam" id="PF13646">
    <property type="entry name" value="HEAT_2"/>
    <property type="match status" value="1"/>
</dbReference>